<dbReference type="RefSeq" id="WP_073113253.1">
    <property type="nucleotide sequence ID" value="NZ_FQZY01000111.1"/>
</dbReference>
<dbReference type="Pfam" id="PF00011">
    <property type="entry name" value="HSP20"/>
    <property type="match status" value="1"/>
</dbReference>
<dbReference type="InterPro" id="IPR008978">
    <property type="entry name" value="HSP20-like_chaperone"/>
</dbReference>
<dbReference type="CDD" id="cd06471">
    <property type="entry name" value="ACD_LpsHSP_like"/>
    <property type="match status" value="1"/>
</dbReference>
<accession>A0A1M6WGY9</accession>
<evidence type="ECO:0000259" key="3">
    <source>
        <dbReference type="PROSITE" id="PS01031"/>
    </source>
</evidence>
<dbReference type="Proteomes" id="UP000184301">
    <property type="component" value="Unassembled WGS sequence"/>
</dbReference>
<protein>
    <submittedName>
        <fullName evidence="4">Molecular chaperone IbpA, HSP20 family</fullName>
    </submittedName>
</protein>
<sequence length="129" mass="14778">MPFGRRDFGLANSSITGGMSTDVQEFDDKYQLDLELPGFKKEDIQAELKDGYLTINAKHEENKDEKDEKGKFIRRERYSGQCQRSFYVGDAITQEDIKANFENGVLKVEVPKKEAKPRVEEKKLIAIEG</sequence>
<dbReference type="EMBL" id="FQZY01000111">
    <property type="protein sequence ID" value="SHK92987.1"/>
    <property type="molecule type" value="Genomic_DNA"/>
</dbReference>
<dbReference type="PANTHER" id="PTHR11527">
    <property type="entry name" value="HEAT-SHOCK PROTEIN 20 FAMILY MEMBER"/>
    <property type="match status" value="1"/>
</dbReference>
<proteinExistence type="inferred from homology"/>
<organism evidence="4 5">
    <name type="scientific">Hespellia stercorisuis DSM 15480</name>
    <dbReference type="NCBI Taxonomy" id="1121950"/>
    <lineage>
        <taxon>Bacteria</taxon>
        <taxon>Bacillati</taxon>
        <taxon>Bacillota</taxon>
        <taxon>Clostridia</taxon>
        <taxon>Lachnospirales</taxon>
        <taxon>Lachnospiraceae</taxon>
        <taxon>Hespellia</taxon>
    </lineage>
</organism>
<evidence type="ECO:0000256" key="1">
    <source>
        <dbReference type="PROSITE-ProRule" id="PRU00285"/>
    </source>
</evidence>
<dbReference type="OrthoDB" id="9811615at2"/>
<dbReference type="AlphaFoldDB" id="A0A1M6WGY9"/>
<name>A0A1M6WGY9_9FIRM</name>
<comment type="similarity">
    <text evidence="1 2">Belongs to the small heat shock protein (HSP20) family.</text>
</comment>
<keyword evidence="5" id="KW-1185">Reference proteome</keyword>
<dbReference type="STRING" id="1121950.SAMN02745243_04013"/>
<dbReference type="Gene3D" id="2.60.40.790">
    <property type="match status" value="1"/>
</dbReference>
<dbReference type="SUPFAM" id="SSF49764">
    <property type="entry name" value="HSP20-like chaperones"/>
    <property type="match status" value="1"/>
</dbReference>
<gene>
    <name evidence="4" type="ORF">SAMN02745243_04013</name>
</gene>
<feature type="domain" description="SHSP" evidence="3">
    <location>
        <begin position="10"/>
        <end position="128"/>
    </location>
</feature>
<reference evidence="4 5" key="1">
    <citation type="submission" date="2016-11" db="EMBL/GenBank/DDBJ databases">
        <authorList>
            <person name="Jaros S."/>
            <person name="Januszkiewicz K."/>
            <person name="Wedrychowicz H."/>
        </authorList>
    </citation>
    <scope>NUCLEOTIDE SEQUENCE [LARGE SCALE GENOMIC DNA]</scope>
    <source>
        <strain evidence="4 5">DSM 15480</strain>
    </source>
</reference>
<dbReference type="InterPro" id="IPR031107">
    <property type="entry name" value="Small_HSP"/>
</dbReference>
<evidence type="ECO:0000313" key="5">
    <source>
        <dbReference type="Proteomes" id="UP000184301"/>
    </source>
</evidence>
<dbReference type="PROSITE" id="PS01031">
    <property type="entry name" value="SHSP"/>
    <property type="match status" value="1"/>
</dbReference>
<dbReference type="InterPro" id="IPR002068">
    <property type="entry name" value="A-crystallin/Hsp20_dom"/>
</dbReference>
<evidence type="ECO:0000256" key="2">
    <source>
        <dbReference type="RuleBase" id="RU003616"/>
    </source>
</evidence>
<evidence type="ECO:0000313" key="4">
    <source>
        <dbReference type="EMBL" id="SHK92987.1"/>
    </source>
</evidence>